<protein>
    <recommendedName>
        <fullName evidence="4">Heme-binding protein</fullName>
    </recommendedName>
</protein>
<feature type="signal peptide" evidence="1">
    <location>
        <begin position="1"/>
        <end position="28"/>
    </location>
</feature>
<keyword evidence="1" id="KW-0732">Signal</keyword>
<dbReference type="SUPFAM" id="SSF143744">
    <property type="entry name" value="GlcG-like"/>
    <property type="match status" value="1"/>
</dbReference>
<dbReference type="AlphaFoldDB" id="A0A099KDB3"/>
<dbReference type="InterPro" id="IPR005624">
    <property type="entry name" value="PduO/GlcC-like"/>
</dbReference>
<evidence type="ECO:0000313" key="3">
    <source>
        <dbReference type="Proteomes" id="UP000029843"/>
    </source>
</evidence>
<reference evidence="2 3" key="1">
    <citation type="submission" date="2014-08" db="EMBL/GenBank/DDBJ databases">
        <title>Genomic and Phenotypic Diversity of Colwellia psychrerythraea strains from Disparate Marine Basins.</title>
        <authorList>
            <person name="Techtmann S.M."/>
            <person name="Stelling S.C."/>
            <person name="Utturkar S.M."/>
            <person name="Alshibli N."/>
            <person name="Harris A."/>
            <person name="Brown S.D."/>
            <person name="Hazen T.C."/>
        </authorList>
    </citation>
    <scope>NUCLEOTIDE SEQUENCE [LARGE SCALE GENOMIC DNA]</scope>
    <source>
        <strain evidence="2 3">ND2E</strain>
    </source>
</reference>
<comment type="caution">
    <text evidence="2">The sequence shown here is derived from an EMBL/GenBank/DDBJ whole genome shotgun (WGS) entry which is preliminary data.</text>
</comment>
<evidence type="ECO:0000256" key="1">
    <source>
        <dbReference type="SAM" id="SignalP"/>
    </source>
</evidence>
<feature type="chain" id="PRO_5001948811" description="Heme-binding protein" evidence="1">
    <location>
        <begin position="29"/>
        <end position="262"/>
    </location>
</feature>
<sequence length="262" mass="27070" precursor="true">MKKSNLKTILALSALCTGLLLSSTYASAKSDKNCTGLPDHLALKTALDAAVMSETSGLDFDMWATVVNRDGVVCAVAFSGQDRGSQWPGSRVISAQKSNTANAFSLDGLSLSTANLFSAIQPGGSLYGLNSSNPVNTKIAYKGPSKKYGMPNDPMVGKKVGGVNTFGGGLGLYNADYKIIGGLGVSGDTSCADHMIAWRTRANLTLDYLSTVGGVNSDTERPDNIIYDVTPNPSGGTGTSAGGFGHSTCLNTGDQTLLPAVR</sequence>
<dbReference type="Gene3D" id="3.30.450.150">
    <property type="entry name" value="Haem-degrading domain"/>
    <property type="match status" value="1"/>
</dbReference>
<accession>A0A099KDB3</accession>
<proteinExistence type="predicted"/>
<name>A0A099KDB3_COLPS</name>
<dbReference type="PATRIC" id="fig|28229.4.peg.3493"/>
<evidence type="ECO:0000313" key="2">
    <source>
        <dbReference type="EMBL" id="KGJ88315.1"/>
    </source>
</evidence>
<dbReference type="RefSeq" id="WP_033095132.1">
    <property type="nucleotide sequence ID" value="NZ_JQED01000047.1"/>
</dbReference>
<dbReference type="Proteomes" id="UP000029843">
    <property type="component" value="Unassembled WGS sequence"/>
</dbReference>
<dbReference type="Pfam" id="PF03928">
    <property type="entry name" value="HbpS-like"/>
    <property type="match status" value="1"/>
</dbReference>
<dbReference type="InterPro" id="IPR038084">
    <property type="entry name" value="PduO/GlcC-like_sf"/>
</dbReference>
<organism evidence="2 3">
    <name type="scientific">Colwellia psychrerythraea</name>
    <name type="common">Vibrio psychroerythus</name>
    <dbReference type="NCBI Taxonomy" id="28229"/>
    <lineage>
        <taxon>Bacteria</taxon>
        <taxon>Pseudomonadati</taxon>
        <taxon>Pseudomonadota</taxon>
        <taxon>Gammaproteobacteria</taxon>
        <taxon>Alteromonadales</taxon>
        <taxon>Colwelliaceae</taxon>
        <taxon>Colwellia</taxon>
    </lineage>
</organism>
<dbReference type="EMBL" id="JQED01000047">
    <property type="protein sequence ID" value="KGJ88315.1"/>
    <property type="molecule type" value="Genomic_DNA"/>
</dbReference>
<gene>
    <name evidence="2" type="ORF">ND2E_4151</name>
</gene>
<evidence type="ECO:0008006" key="4">
    <source>
        <dbReference type="Google" id="ProtNLM"/>
    </source>
</evidence>
<dbReference type="OrthoDB" id="263920at2"/>